<dbReference type="InterPro" id="IPR027417">
    <property type="entry name" value="P-loop_NTPase"/>
</dbReference>
<proteinExistence type="predicted"/>
<dbReference type="SMART" id="SM00885">
    <property type="entry name" value="D5_N"/>
    <property type="match status" value="1"/>
</dbReference>
<dbReference type="SMART" id="SM00942">
    <property type="entry name" value="PriCT_1"/>
    <property type="match status" value="1"/>
</dbReference>
<dbReference type="RefSeq" id="WP_246179519.1">
    <property type="nucleotide sequence ID" value="NZ_CABPSN010000003.1"/>
</dbReference>
<dbReference type="EMBL" id="CABPSN010000003">
    <property type="protein sequence ID" value="VVE06392.1"/>
    <property type="molecule type" value="Genomic_DNA"/>
</dbReference>
<evidence type="ECO:0000313" key="6">
    <source>
        <dbReference type="Proteomes" id="UP000366819"/>
    </source>
</evidence>
<dbReference type="InterPro" id="IPR014820">
    <property type="entry name" value="PriCT_1"/>
</dbReference>
<keyword evidence="2" id="KW-0378">Hydrolase</keyword>
<evidence type="ECO:0000259" key="4">
    <source>
        <dbReference type="PROSITE" id="PS51206"/>
    </source>
</evidence>
<dbReference type="Proteomes" id="UP000366819">
    <property type="component" value="Unassembled WGS sequence"/>
</dbReference>
<evidence type="ECO:0000256" key="2">
    <source>
        <dbReference type="ARBA" id="ARBA00022801"/>
    </source>
</evidence>
<dbReference type="InterPro" id="IPR006500">
    <property type="entry name" value="Helicase_put_C_phage/plasmid"/>
</dbReference>
<gene>
    <name evidence="5" type="ORF">PAQ31011_02416</name>
</gene>
<dbReference type="GO" id="GO:0016787">
    <property type="term" value="F:hydrolase activity"/>
    <property type="evidence" value="ECO:0007669"/>
    <property type="project" value="UniProtKB-KW"/>
</dbReference>
<dbReference type="PROSITE" id="PS51206">
    <property type="entry name" value="SF3_HELICASE_1"/>
    <property type="match status" value="1"/>
</dbReference>
<dbReference type="Pfam" id="PF08706">
    <property type="entry name" value="D5_N"/>
    <property type="match status" value="1"/>
</dbReference>
<dbReference type="Gene3D" id="3.40.50.300">
    <property type="entry name" value="P-loop containing nucleotide triphosphate hydrolases"/>
    <property type="match status" value="1"/>
</dbReference>
<dbReference type="SUPFAM" id="SSF52540">
    <property type="entry name" value="P-loop containing nucleoside triphosphate hydrolases"/>
    <property type="match status" value="1"/>
</dbReference>
<dbReference type="InterPro" id="IPR015330">
    <property type="entry name" value="DNA_primase/pol_bifunc_N"/>
</dbReference>
<dbReference type="InterPro" id="IPR014818">
    <property type="entry name" value="Phage/plasmid_primase_P4_C"/>
</dbReference>
<keyword evidence="6" id="KW-1185">Reference proteome</keyword>
<dbReference type="PANTHER" id="PTHR35372">
    <property type="entry name" value="ATP BINDING PROTEIN-RELATED"/>
    <property type="match status" value="1"/>
</dbReference>
<reference evidence="5 6" key="1">
    <citation type="submission" date="2019-08" db="EMBL/GenBank/DDBJ databases">
        <authorList>
            <person name="Peeters C."/>
        </authorList>
    </citation>
    <scope>NUCLEOTIDE SEQUENCE [LARGE SCALE GENOMIC DNA]</scope>
    <source>
        <strain evidence="5 6">LMG 31011</strain>
    </source>
</reference>
<name>A0A5E4V286_9BURK</name>
<sequence length="735" mass="82763">MKNHLQKFTELAAEGLASIPIRSNSKIPLTDHGFKDASLDLATHSVWAEKFRDSNIAYATGAISGRLLVVDIDVKNGKDGMQSLVQIESEHGSLPKTRIARTPSGGSHMLFYYPEGVTVANKVDLRPGIDIRAEGGYCVAPPSRLENGLYAWEDKLVPIADAPVWLIDLIRAPSKKRETIARGETYATGSRNHNVMLHAFALLNRGLDYGRLQDELIDFNIAFCRPPLAESEVAKVAASVIKSHKKSGTVMKDLTDLGNARRLSQLFGDELRFHSDSGQWLEKQPSGLWKRVDTLWVQQLARALIDLIYEEAEALGGNAQSAMSKHAYRSQSSKAMKDAIELFKSEPNIAVSTEQLDQGEWLFPTKNGIVDLRTGEFMPIRPELHITYTAGVEYDEHATCPTWEKFLLQIMAGDTKLVEYLRRAIGYSLTAQITEHCLFFLYGSGANGKSTFLNVLRALFGDLGSQANGDMLLEKSGSHGFSQNAASSEVARLVGKRFVAMSEVEEGRHFSEKTVKWYTGGEMITARFLYQNFFEFKPRFKLWLAGNHKPTVKGADHGIWRRLRLIPFTVTVPVEQRDPDLERKLCEELPGILNWALEGCRQWQANGHRLQDPEVISNEVTDYRGEMDIVGSWLNEFTCDDPEGEIRFTETFKFFKWWSSQQFNFSYSGKRFGTALKDKGYIPLAKPDRVYKGLRLLVDLDFNEHTGAFVGYRHIENKMKHALPVEAELTTTLTH</sequence>
<dbReference type="SUPFAM" id="SSF56747">
    <property type="entry name" value="Prim-pol domain"/>
    <property type="match status" value="1"/>
</dbReference>
<dbReference type="InterPro" id="IPR014015">
    <property type="entry name" value="Helicase_SF3_DNA-vir"/>
</dbReference>
<dbReference type="NCBIfam" id="TIGR01613">
    <property type="entry name" value="primase_Cterm"/>
    <property type="match status" value="1"/>
</dbReference>
<dbReference type="Pfam" id="PF08708">
    <property type="entry name" value="PriCT_1"/>
    <property type="match status" value="1"/>
</dbReference>
<evidence type="ECO:0000313" key="5">
    <source>
        <dbReference type="EMBL" id="VVE06392.1"/>
    </source>
</evidence>
<keyword evidence="3" id="KW-0067">ATP-binding</keyword>
<dbReference type="CDD" id="cd04859">
    <property type="entry name" value="Prim_Pol"/>
    <property type="match status" value="1"/>
</dbReference>
<dbReference type="Pfam" id="PF19263">
    <property type="entry name" value="DUF5906"/>
    <property type="match status" value="1"/>
</dbReference>
<accession>A0A5E4V286</accession>
<dbReference type="PANTHER" id="PTHR35372:SF2">
    <property type="entry name" value="SF3 HELICASE DOMAIN-CONTAINING PROTEIN"/>
    <property type="match status" value="1"/>
</dbReference>
<dbReference type="AlphaFoldDB" id="A0A5E4V286"/>
<keyword evidence="1" id="KW-0547">Nucleotide-binding</keyword>
<dbReference type="GO" id="GO:0005524">
    <property type="term" value="F:ATP binding"/>
    <property type="evidence" value="ECO:0007669"/>
    <property type="project" value="UniProtKB-KW"/>
</dbReference>
<dbReference type="SMART" id="SM00943">
    <property type="entry name" value="Prim-Pol"/>
    <property type="match status" value="1"/>
</dbReference>
<feature type="domain" description="SF3 helicase" evidence="4">
    <location>
        <begin position="416"/>
        <end position="581"/>
    </location>
</feature>
<organism evidence="5 6">
    <name type="scientific">Pandoraea aquatica</name>
    <dbReference type="NCBI Taxonomy" id="2508290"/>
    <lineage>
        <taxon>Bacteria</taxon>
        <taxon>Pseudomonadati</taxon>
        <taxon>Pseudomonadota</taxon>
        <taxon>Betaproteobacteria</taxon>
        <taxon>Burkholderiales</taxon>
        <taxon>Burkholderiaceae</taxon>
        <taxon>Pandoraea</taxon>
    </lineage>
</organism>
<evidence type="ECO:0000256" key="1">
    <source>
        <dbReference type="ARBA" id="ARBA00022741"/>
    </source>
</evidence>
<dbReference type="InterPro" id="IPR045455">
    <property type="entry name" value="NrS-1_pol-like_helicase"/>
</dbReference>
<protein>
    <recommendedName>
        <fullName evidence="4">SF3 helicase domain-containing protein</fullName>
    </recommendedName>
</protein>
<dbReference type="InterPro" id="IPR051620">
    <property type="entry name" value="ORF904-like_C"/>
</dbReference>
<evidence type="ECO:0000256" key="3">
    <source>
        <dbReference type="ARBA" id="ARBA00022840"/>
    </source>
</evidence>
<dbReference type="Pfam" id="PF09250">
    <property type="entry name" value="Prim-Pol"/>
    <property type="match status" value="1"/>
</dbReference>